<dbReference type="Proteomes" id="UP000024533">
    <property type="component" value="Unassembled WGS sequence"/>
</dbReference>
<gene>
    <name evidence="2" type="ORF">H109_05706</name>
</gene>
<reference evidence="2 3" key="1">
    <citation type="submission" date="2014-02" db="EMBL/GenBank/DDBJ databases">
        <title>The Genome Sequence of Trichophyton interdigitale MR816.</title>
        <authorList>
            <consortium name="The Broad Institute Genomics Platform"/>
            <person name="Cuomo C.A."/>
            <person name="White T.C."/>
            <person name="Graser Y."/>
            <person name="Martinez-Rossi N."/>
            <person name="Heitman J."/>
            <person name="Young S.K."/>
            <person name="Zeng Q."/>
            <person name="Gargeya S."/>
            <person name="Abouelleil A."/>
            <person name="Alvarado L."/>
            <person name="Chapman S.B."/>
            <person name="Gainer-Dewar J."/>
            <person name="Goldberg J."/>
            <person name="Griggs A."/>
            <person name="Gujja S."/>
            <person name="Hansen M."/>
            <person name="Howarth C."/>
            <person name="Imamovic A."/>
            <person name="Larimer J."/>
            <person name="Martinez D."/>
            <person name="Murphy C."/>
            <person name="Pearson M.D."/>
            <person name="Persinoti G."/>
            <person name="Poon T."/>
            <person name="Priest M."/>
            <person name="Roberts A.D."/>
            <person name="Saif S."/>
            <person name="Shea T.D."/>
            <person name="Sykes S.N."/>
            <person name="Wortman J."/>
            <person name="Nusbaum C."/>
            <person name="Birren B."/>
        </authorList>
    </citation>
    <scope>NUCLEOTIDE SEQUENCE [LARGE SCALE GENOMIC DNA]</scope>
    <source>
        <strain evidence="2 3">MR816</strain>
    </source>
</reference>
<dbReference type="OrthoDB" id="5329403at2759"/>
<dbReference type="HOGENOM" id="CLU_475820_0_0_1"/>
<dbReference type="EMBL" id="AOKY01000358">
    <property type="protein sequence ID" value="KDB22348.1"/>
    <property type="molecule type" value="Genomic_DNA"/>
</dbReference>
<sequence>MGAKGKRHSISRSLWRRNKQEKARRVEAALEMEGVAPAEERLGVSKNKEAESLCAAFERPGIVFGGPEKPAEAPHQPSMDKENLRPTKENRAPLPVPYSSFPGGGGGGLHRHSLDISRPYHVDHHVPWFPTSGQHSLTQQATPFSQRISRLEHLSPHNSYSPSEQPTHTPFRSFHLLPPFSPHLSTTRSHHRVISTDHAHPYSLIKMQEVSTPSHQSNAPDMRSDISLTFYSCSGAFASISHSIHRIIASKNQRLSSLLLQLEDRQSAQIYISAGRAFTYPSAFVSALIHFYGQPLISQDQLFFHIPLCVSQPVQHQLCKDVVASATSISRMNFVLCFATAGVFFMESHIVEHALSLLSGVLSWESLDTALSFGTCPIPFELTVINQDTQNSSLVNDSIDSKDSDGSTTSCEASQDTTTLTALARRILNISLRFVVDNIPIGFKFERPNCSSASSPHPAADPTNISLLFVSLPFNQLRKVFKYMRFQGKLTEELVAEVIQEREAQRMQMLKKLAEKGPLPGQLDSEHEVLGWEERSLFKAEQPLGAIIGRGWTGSEVRAALLASSRLRRSKSF</sequence>
<feature type="region of interest" description="Disordered" evidence="1">
    <location>
        <begin position="64"/>
        <end position="83"/>
    </location>
</feature>
<name>A0A059J3V4_TRIIM</name>
<feature type="compositionally biased region" description="Basic residues" evidence="1">
    <location>
        <begin position="1"/>
        <end position="17"/>
    </location>
</feature>
<dbReference type="AlphaFoldDB" id="A0A059J3V4"/>
<comment type="caution">
    <text evidence="2">The sequence shown here is derived from an EMBL/GenBank/DDBJ whole genome shotgun (WGS) entry which is preliminary data.</text>
</comment>
<keyword evidence="3" id="KW-1185">Reference proteome</keyword>
<accession>A0A059J3V4</accession>
<feature type="region of interest" description="Disordered" evidence="1">
    <location>
        <begin position="1"/>
        <end position="22"/>
    </location>
</feature>
<evidence type="ECO:0000313" key="3">
    <source>
        <dbReference type="Proteomes" id="UP000024533"/>
    </source>
</evidence>
<organism evidence="2 3">
    <name type="scientific">Trichophyton interdigitale (strain MR816)</name>
    <dbReference type="NCBI Taxonomy" id="1215338"/>
    <lineage>
        <taxon>Eukaryota</taxon>
        <taxon>Fungi</taxon>
        <taxon>Dikarya</taxon>
        <taxon>Ascomycota</taxon>
        <taxon>Pezizomycotina</taxon>
        <taxon>Eurotiomycetes</taxon>
        <taxon>Eurotiomycetidae</taxon>
        <taxon>Onygenales</taxon>
        <taxon>Arthrodermataceae</taxon>
        <taxon>Trichophyton</taxon>
    </lineage>
</organism>
<dbReference type="OMA" id="HEVLGWE"/>
<evidence type="ECO:0000313" key="2">
    <source>
        <dbReference type="EMBL" id="KDB22348.1"/>
    </source>
</evidence>
<evidence type="ECO:0000256" key="1">
    <source>
        <dbReference type="SAM" id="MobiDB-lite"/>
    </source>
</evidence>
<protein>
    <submittedName>
        <fullName evidence="2">Uncharacterized protein</fullName>
    </submittedName>
</protein>
<proteinExistence type="predicted"/>